<dbReference type="InterPro" id="IPR029063">
    <property type="entry name" value="SAM-dependent_MTases_sf"/>
</dbReference>
<sequence length="225" mass="25670">MNFFSQFSSRYSDSYKSKINKQIKIVKNLMGKIVYVDGAEQTGGTITGMWKKALNKLPKTNLPAEASAKAGGQRPSALLLGLGGGDVVRLISKKYPRIKITAVEIDPVMIEVAKKYFNLERSANLSIIKNDAAVFLKKNKKKFDFIIVDLFIGRFNPQNFRRRPFLLSLKKSLTSHGLALYNSHYDQEKREEFAEFYKICRQVFPVSGIIIKYRFSRILHLAVRP</sequence>
<dbReference type="InterPro" id="IPR001045">
    <property type="entry name" value="Spermi_synthase"/>
</dbReference>
<evidence type="ECO:0000256" key="4">
    <source>
        <dbReference type="PROSITE-ProRule" id="PRU00354"/>
    </source>
</evidence>
<evidence type="ECO:0000259" key="5">
    <source>
        <dbReference type="PROSITE" id="PS51006"/>
    </source>
</evidence>
<feature type="domain" description="PABS" evidence="5">
    <location>
        <begin position="76"/>
        <end position="225"/>
    </location>
</feature>
<dbReference type="InterPro" id="IPR030374">
    <property type="entry name" value="PABS"/>
</dbReference>
<name>A0A1F5YPM5_9BACT</name>
<dbReference type="GO" id="GO:0005829">
    <property type="term" value="C:cytosol"/>
    <property type="evidence" value="ECO:0007669"/>
    <property type="project" value="TreeGrafter"/>
</dbReference>
<evidence type="ECO:0000256" key="3">
    <source>
        <dbReference type="ARBA" id="ARBA00023115"/>
    </source>
</evidence>
<evidence type="ECO:0000256" key="2">
    <source>
        <dbReference type="ARBA" id="ARBA00022679"/>
    </source>
</evidence>
<dbReference type="Proteomes" id="UP000176665">
    <property type="component" value="Unassembled WGS sequence"/>
</dbReference>
<gene>
    <name evidence="6" type="ORF">A2W14_07295</name>
</gene>
<dbReference type="Pfam" id="PF01564">
    <property type="entry name" value="Spermine_synth"/>
    <property type="match status" value="1"/>
</dbReference>
<dbReference type="NCBIfam" id="NF037959">
    <property type="entry name" value="MFS_SpdSyn"/>
    <property type="match status" value="1"/>
</dbReference>
<protein>
    <recommendedName>
        <fullName evidence="5">PABS domain-containing protein</fullName>
    </recommendedName>
</protein>
<dbReference type="Gene3D" id="3.40.50.150">
    <property type="entry name" value="Vaccinia Virus protein VP39"/>
    <property type="match status" value="1"/>
</dbReference>
<keyword evidence="3 4" id="KW-0620">Polyamine biosynthesis</keyword>
<proteinExistence type="inferred from homology"/>
<evidence type="ECO:0000313" key="7">
    <source>
        <dbReference type="Proteomes" id="UP000176665"/>
    </source>
</evidence>
<dbReference type="SUPFAM" id="SSF53335">
    <property type="entry name" value="S-adenosyl-L-methionine-dependent methyltransferases"/>
    <property type="match status" value="1"/>
</dbReference>
<dbReference type="STRING" id="1798371.A2W14_07295"/>
<evidence type="ECO:0000256" key="1">
    <source>
        <dbReference type="ARBA" id="ARBA00007867"/>
    </source>
</evidence>
<dbReference type="EMBL" id="MFJA01000079">
    <property type="protein sequence ID" value="OGG02013.1"/>
    <property type="molecule type" value="Genomic_DNA"/>
</dbReference>
<dbReference type="CDD" id="cd02440">
    <property type="entry name" value="AdoMet_MTases"/>
    <property type="match status" value="1"/>
</dbReference>
<dbReference type="AlphaFoldDB" id="A0A1F5YPM5"/>
<feature type="active site" description="Proton acceptor" evidence="4">
    <location>
        <position position="149"/>
    </location>
</feature>
<keyword evidence="2 4" id="KW-0808">Transferase</keyword>
<comment type="caution">
    <text evidence="6">The sequence shown here is derived from an EMBL/GenBank/DDBJ whole genome shotgun (WGS) entry which is preliminary data.</text>
</comment>
<reference evidence="6 7" key="1">
    <citation type="journal article" date="2016" name="Nat. Commun.">
        <title>Thousands of microbial genomes shed light on interconnected biogeochemical processes in an aquifer system.</title>
        <authorList>
            <person name="Anantharaman K."/>
            <person name="Brown C.T."/>
            <person name="Hug L.A."/>
            <person name="Sharon I."/>
            <person name="Castelle C.J."/>
            <person name="Probst A.J."/>
            <person name="Thomas B.C."/>
            <person name="Singh A."/>
            <person name="Wilkins M.J."/>
            <person name="Karaoz U."/>
            <person name="Brodie E.L."/>
            <person name="Williams K.H."/>
            <person name="Hubbard S.S."/>
            <person name="Banfield J.F."/>
        </authorList>
    </citation>
    <scope>NUCLEOTIDE SEQUENCE [LARGE SCALE GENOMIC DNA]</scope>
</reference>
<dbReference type="PROSITE" id="PS51006">
    <property type="entry name" value="PABS_2"/>
    <property type="match status" value="1"/>
</dbReference>
<dbReference type="PANTHER" id="PTHR11558">
    <property type="entry name" value="SPERMIDINE/SPERMINE SYNTHASE"/>
    <property type="match status" value="1"/>
</dbReference>
<organism evidence="6 7">
    <name type="scientific">Candidatus Gottesmanbacteria bacterium RBG_16_37_8</name>
    <dbReference type="NCBI Taxonomy" id="1798371"/>
    <lineage>
        <taxon>Bacteria</taxon>
        <taxon>Candidatus Gottesmaniibacteriota</taxon>
    </lineage>
</organism>
<dbReference type="PANTHER" id="PTHR11558:SF11">
    <property type="entry name" value="SPERMIDINE SYNTHASE"/>
    <property type="match status" value="1"/>
</dbReference>
<comment type="similarity">
    <text evidence="1">Belongs to the spermidine/spermine synthase family.</text>
</comment>
<dbReference type="GO" id="GO:0008295">
    <property type="term" value="P:spermidine biosynthetic process"/>
    <property type="evidence" value="ECO:0007669"/>
    <property type="project" value="TreeGrafter"/>
</dbReference>
<evidence type="ECO:0000313" key="6">
    <source>
        <dbReference type="EMBL" id="OGG02013.1"/>
    </source>
</evidence>
<accession>A0A1F5YPM5</accession>
<dbReference type="GO" id="GO:0004766">
    <property type="term" value="F:spermidine synthase activity"/>
    <property type="evidence" value="ECO:0007669"/>
    <property type="project" value="TreeGrafter"/>
</dbReference>